<dbReference type="Pfam" id="PF17963">
    <property type="entry name" value="Big_9"/>
    <property type="match status" value="5"/>
</dbReference>
<dbReference type="EMBL" id="JASMRN010000010">
    <property type="protein sequence ID" value="MEZ7516058.1"/>
    <property type="molecule type" value="Genomic_DNA"/>
</dbReference>
<organism evidence="1 2">
    <name type="scientific">Flavobacterium frigidarium</name>
    <dbReference type="NCBI Taxonomy" id="99286"/>
    <lineage>
        <taxon>Bacteria</taxon>
        <taxon>Pseudomonadati</taxon>
        <taxon>Bacteroidota</taxon>
        <taxon>Flavobacteriia</taxon>
        <taxon>Flavobacteriales</taxon>
        <taxon>Flavobacteriaceae</taxon>
        <taxon>Flavobacterium</taxon>
    </lineage>
</organism>
<protein>
    <submittedName>
        <fullName evidence="1">Ig-like domain-containing protein</fullName>
    </submittedName>
</protein>
<dbReference type="Proteomes" id="UP001568894">
    <property type="component" value="Unassembled WGS sequence"/>
</dbReference>
<evidence type="ECO:0000313" key="2">
    <source>
        <dbReference type="Proteomes" id="UP001568894"/>
    </source>
</evidence>
<feature type="non-terminal residue" evidence="1">
    <location>
        <position position="1263"/>
    </location>
</feature>
<gene>
    <name evidence="1" type="ORF">QO192_12285</name>
</gene>
<dbReference type="NCBIfam" id="NF012211">
    <property type="entry name" value="tand_rpt_95"/>
    <property type="match status" value="5"/>
</dbReference>
<dbReference type="RefSeq" id="WP_371571011.1">
    <property type="nucleotide sequence ID" value="NZ_JASMRN010000010.1"/>
</dbReference>
<comment type="caution">
    <text evidence="1">The sequence shown here is derived from an EMBL/GenBank/DDBJ whole genome shotgun (WGS) entry which is preliminary data.</text>
</comment>
<name>A0ABV4KEF6_9FLAO</name>
<dbReference type="Gene3D" id="2.60.40.2810">
    <property type="match status" value="5"/>
</dbReference>
<evidence type="ECO:0000313" key="1">
    <source>
        <dbReference type="EMBL" id="MEZ7516058.1"/>
    </source>
</evidence>
<sequence>MSNSTLKNVSINIVKSLGFAFVLLLLLLSGPNAFSSNKENLYDKDNLNPGVPAPNTKVPLINGAVFDQLQATVVNDVASAVPPCAGSVSNIANLVDSNINNFSNISITGTGCNATLSVKDANDTYVAGTYAGFRIGTAGLLQVSLGANVQIRTYDNGTLMETYNAVNSIVSINSNLLNPDGTATIGFIASSPFDEIRIEYTSLIGLLSNYRVYNAVIQQFSAPSSTDFECNTKTDLSNPGFPVAISAANTGFSTTLCAGCSISNIDNVISESTSDFASLSMVAGIGNKGAVAIKDVVTNYTAGTFAGFKVSSAGLLQASISATVNIVTYLGGDEQETYPAVTSSIGINSSLIDGNGNAILGFVTTKDFDEIKIEYTSLLNVLFTSQIYGAVVEKFCDGDDLACNTETNLINPDFPVVISNENTGVGGVLNIGSSVNNAENLISESETDFATLNLAAGVLNSNVSIAVQNVLGSYPIGTYTGFNIATSSLLNVDLLGGFSIETYNNGLEVETFSGQSILATVGSSLLTGINRYSIGVVATEEFDEIRLIAGNPIAGVNLGTINVYNAFVKKVCTQLIECDATYYLNDGVDGFPVIVNSENTGIGGVACVGCSVNDTQNVISRATNDYVTINTAVNVLGRPSIAVKDILNTFPIGSIAGFAIEDTNGLVALDLLSSLQISTYLNGVLQESATDADLLNLTVIADIFGSSAGRYNVGFKTTKRFDEIKISSAAVASVLNSIRVYGAFVDTKTANDTTLGFTCNSAPVAVDDSATATSEVLYNSTATLQSNDTDADGDTLTVTAGTFATVEGGEIIIAADGNYTYQSATGFVGTDSYVYTVSDGQATATGTVTFTVNASVNVAPVAVDDAATATTEVLYNSTATLQSNDTDADGDTLTVTAGTFTTAQGGEIIIAADGKYTYQSATGFIGTDSYIYTVGDGQATATGTVTFTVNAPVNSAPVAVDDSATATTEVLYNSTATLQSNDTDADGDTLTVTAGTFATVEGGEIIIAADGNYTYQSATSFVGTDSYIYTVGDGQATATGTVTFTVNAPANSAPVAVDDSATVITEVLYNSVATLQSNDTDADGDTLTVTAGTFTTVEGGEIIIDADGNYTYQSATGFIGTDSYVYTVSDGQATATGTVTFTVNAPVNSAPVAVDDSATAITEVLYNSSATLQSNDTDADGDTLTVIAGTFTTVEGGEIIIAADGSYTYQSATSFVGTDFYIYTVGDGQATATGTVTFTVNAPVNSAPVAVDDSATAITEVLY</sequence>
<keyword evidence="2" id="KW-1185">Reference proteome</keyword>
<reference evidence="1 2" key="1">
    <citation type="submission" date="2023-05" db="EMBL/GenBank/DDBJ databases">
        <title>Adaptations of aquatic viruses from atmosphere-close ecosystems of the Central Arctic Ocean.</title>
        <authorList>
            <person name="Rahlff J."/>
            <person name="Holmfeldt K."/>
        </authorList>
    </citation>
    <scope>NUCLEOTIDE SEQUENCE [LARGE SCALE GENOMIC DNA]</scope>
    <source>
        <strain evidence="1 2">Arc14</strain>
    </source>
</reference>
<proteinExistence type="predicted"/>
<accession>A0ABV4KEF6</accession>